<dbReference type="PANTHER" id="PTHR43649:SF30">
    <property type="entry name" value="ABC TRANSPORTER SUBSTRATE-BINDING PROTEIN"/>
    <property type="match status" value="1"/>
</dbReference>
<evidence type="ECO:0000256" key="1">
    <source>
        <dbReference type="SAM" id="SignalP"/>
    </source>
</evidence>
<dbReference type="Gene3D" id="3.40.190.10">
    <property type="entry name" value="Periplasmic binding protein-like II"/>
    <property type="match status" value="1"/>
</dbReference>
<proteinExistence type="predicted"/>
<dbReference type="CDD" id="cd14748">
    <property type="entry name" value="PBP2_UgpB"/>
    <property type="match status" value="1"/>
</dbReference>
<dbReference type="EMBL" id="MDHJ01000001">
    <property type="protein sequence ID" value="OUE10243.1"/>
    <property type="molecule type" value="Genomic_DNA"/>
</dbReference>
<reference evidence="2 3" key="1">
    <citation type="submission" date="2016-08" db="EMBL/GenBank/DDBJ databases">
        <title>Genome sequence of Clavibacter michiganensis spp. strain CASJ009.</title>
        <authorList>
            <person name="Thapa S.P."/>
            <person name="Coaker G."/>
        </authorList>
    </citation>
    <scope>NUCLEOTIDE SEQUENCE [LARGE SCALE GENOMIC DNA]</scope>
    <source>
        <strain evidence="2">CASJ009</strain>
    </source>
</reference>
<dbReference type="Proteomes" id="UP000195106">
    <property type="component" value="Unassembled WGS sequence"/>
</dbReference>
<dbReference type="SUPFAM" id="SSF53850">
    <property type="entry name" value="Periplasmic binding protein-like II"/>
    <property type="match status" value="1"/>
</dbReference>
<sequence>MKLRRPSTRSPRATVLRRSLAVGTVLATAVALSGCSSGSVTGNAGDSAGRTTITMWNQATGDAATKLTELVERFNDAQDEYTVQSQFIASEGFTARMVQALTSDQAPNLVISDSEPSSLGESIATGKIVPLDDKLGTGDYELSADDIPEGMLASGQFDGTTYALPTDGGDYAIIYNKEMFAEAGITDTPTTWDELAADAKTLTKDGQYGVYLPIGSNEWPVFTWQSMLWSAGGEFLNEDNTEVAFDSPEGVAALTTWTDMVKDGVAYPSSAADSNQNQGAPFFNAGQFAMFIGGAYNLSTVEEGIGAENVGVFTFPQLEQPAMNTGTNVSYITKGTEEQEAGSYAFLSWFMQPDQQAEWDIASGYLPTNTKTADSDTYSTYLDENPLIQVFVDQLEYARSRPSVSNYAEVSAALGAELEKAMLLKTSPEDALKAAATAGQAALDAG</sequence>
<accession>A0A251XYA7</accession>
<dbReference type="InterPro" id="IPR050490">
    <property type="entry name" value="Bact_solute-bd_prot1"/>
</dbReference>
<organism evidence="2 3">
    <name type="scientific">Clavibacter michiganensis</name>
    <dbReference type="NCBI Taxonomy" id="28447"/>
    <lineage>
        <taxon>Bacteria</taxon>
        <taxon>Bacillati</taxon>
        <taxon>Actinomycetota</taxon>
        <taxon>Actinomycetes</taxon>
        <taxon>Micrococcales</taxon>
        <taxon>Microbacteriaceae</taxon>
        <taxon>Clavibacter</taxon>
    </lineage>
</organism>
<feature type="signal peptide" evidence="1">
    <location>
        <begin position="1"/>
        <end position="27"/>
    </location>
</feature>
<dbReference type="PROSITE" id="PS51257">
    <property type="entry name" value="PROKAR_LIPOPROTEIN"/>
    <property type="match status" value="1"/>
</dbReference>
<dbReference type="Pfam" id="PF13416">
    <property type="entry name" value="SBP_bac_8"/>
    <property type="match status" value="1"/>
</dbReference>
<dbReference type="PANTHER" id="PTHR43649">
    <property type="entry name" value="ARABINOSE-BINDING PROTEIN-RELATED"/>
    <property type="match status" value="1"/>
</dbReference>
<comment type="caution">
    <text evidence="2">The sequence shown here is derived from an EMBL/GenBank/DDBJ whole genome shotgun (WGS) entry which is preliminary data.</text>
</comment>
<feature type="chain" id="PRO_5038784816" evidence="1">
    <location>
        <begin position="28"/>
        <end position="446"/>
    </location>
</feature>
<gene>
    <name evidence="2" type="primary">ugpB</name>
    <name evidence="2" type="ORF">CMsap09_14945</name>
</gene>
<keyword evidence="1" id="KW-0732">Signal</keyword>
<evidence type="ECO:0000313" key="3">
    <source>
        <dbReference type="Proteomes" id="UP000195106"/>
    </source>
</evidence>
<evidence type="ECO:0000313" key="2">
    <source>
        <dbReference type="EMBL" id="OUE10243.1"/>
    </source>
</evidence>
<protein>
    <submittedName>
        <fullName evidence="2">sn-glycerol-3-phosphate-binding periplasmic protein UgpB</fullName>
    </submittedName>
</protein>
<name>A0A251XYA7_9MICO</name>
<dbReference type="InterPro" id="IPR006059">
    <property type="entry name" value="SBP"/>
</dbReference>
<dbReference type="AlphaFoldDB" id="A0A251XYA7"/>